<dbReference type="Gene3D" id="3.90.79.10">
    <property type="entry name" value="Nucleoside Triphosphate Pyrophosphohydrolase"/>
    <property type="match status" value="1"/>
</dbReference>
<dbReference type="Proteomes" id="UP000231263">
    <property type="component" value="Unassembled WGS sequence"/>
</dbReference>
<organism evidence="1 2">
    <name type="scientific">Candidatus Uhrbacteria bacterium CG_4_9_14_3_um_filter_41_35</name>
    <dbReference type="NCBI Taxonomy" id="1975034"/>
    <lineage>
        <taxon>Bacteria</taxon>
        <taxon>Candidatus Uhriibacteriota</taxon>
    </lineage>
</organism>
<reference evidence="2" key="1">
    <citation type="submission" date="2017-09" db="EMBL/GenBank/DDBJ databases">
        <title>Depth-based differentiation of microbial function through sediment-hosted aquifers and enrichment of novel symbionts in the deep terrestrial subsurface.</title>
        <authorList>
            <person name="Probst A.J."/>
            <person name="Ladd B."/>
            <person name="Jarett J.K."/>
            <person name="Geller-Mcgrath D.E."/>
            <person name="Sieber C.M.K."/>
            <person name="Emerson J.B."/>
            <person name="Anantharaman K."/>
            <person name="Thomas B.C."/>
            <person name="Malmstrom R."/>
            <person name="Stieglmeier M."/>
            <person name="Klingl A."/>
            <person name="Woyke T."/>
            <person name="Ryan C.M."/>
            <person name="Banfield J.F."/>
        </authorList>
    </citation>
    <scope>NUCLEOTIDE SEQUENCE [LARGE SCALE GENOMIC DNA]</scope>
</reference>
<proteinExistence type="predicted"/>
<protein>
    <recommendedName>
        <fullName evidence="3">Nudix hydrolase domain-containing protein</fullName>
    </recommendedName>
</protein>
<comment type="caution">
    <text evidence="1">The sequence shown here is derived from an EMBL/GenBank/DDBJ whole genome shotgun (WGS) entry which is preliminary data.</text>
</comment>
<dbReference type="EMBL" id="PFWT01000009">
    <property type="protein sequence ID" value="PJA46641.1"/>
    <property type="molecule type" value="Genomic_DNA"/>
</dbReference>
<evidence type="ECO:0008006" key="3">
    <source>
        <dbReference type="Google" id="ProtNLM"/>
    </source>
</evidence>
<evidence type="ECO:0000313" key="1">
    <source>
        <dbReference type="EMBL" id="PJA46641.1"/>
    </source>
</evidence>
<sequence length="188" mass="22355">MNTQKIKTIEEYLNSHSSQMEEIIDNLVEFATLHPGHIVPQAYFQMLARIVPQCSIELMILKKIEDEVQIFLIQRPENDPEWPNKWHFPGCIMRFDDTEKTMLDRLLNDELQNSNLKPNLAFTYVTTSKTRRRGPCMHLVHIEKVVPNTEFETGQFYNINKLPEKTIHHHRDMIGEMKTRWLKTNFFD</sequence>
<name>A0A2M7XFK4_9BACT</name>
<dbReference type="SUPFAM" id="SSF55811">
    <property type="entry name" value="Nudix"/>
    <property type="match status" value="1"/>
</dbReference>
<dbReference type="InterPro" id="IPR015797">
    <property type="entry name" value="NUDIX_hydrolase-like_dom_sf"/>
</dbReference>
<gene>
    <name evidence="1" type="ORF">CO173_02635</name>
</gene>
<dbReference type="AlphaFoldDB" id="A0A2M7XFK4"/>
<evidence type="ECO:0000313" key="2">
    <source>
        <dbReference type="Proteomes" id="UP000231263"/>
    </source>
</evidence>
<accession>A0A2M7XFK4</accession>